<proteinExistence type="predicted"/>
<organism evidence="2 3">
    <name type="scientific">Friedmanniomyces endolithicus</name>
    <dbReference type="NCBI Taxonomy" id="329885"/>
    <lineage>
        <taxon>Eukaryota</taxon>
        <taxon>Fungi</taxon>
        <taxon>Dikarya</taxon>
        <taxon>Ascomycota</taxon>
        <taxon>Pezizomycotina</taxon>
        <taxon>Dothideomycetes</taxon>
        <taxon>Dothideomycetidae</taxon>
        <taxon>Mycosphaerellales</taxon>
        <taxon>Teratosphaeriaceae</taxon>
        <taxon>Friedmanniomyces</taxon>
    </lineage>
</organism>
<feature type="compositionally biased region" description="Polar residues" evidence="1">
    <location>
        <begin position="194"/>
        <end position="215"/>
    </location>
</feature>
<dbReference type="EMBL" id="NAJP01000004">
    <property type="protein sequence ID" value="TKA48202.1"/>
    <property type="molecule type" value="Genomic_DNA"/>
</dbReference>
<evidence type="ECO:0008006" key="4">
    <source>
        <dbReference type="Google" id="ProtNLM"/>
    </source>
</evidence>
<reference evidence="2 3" key="1">
    <citation type="submission" date="2017-03" db="EMBL/GenBank/DDBJ databases">
        <title>Genomes of endolithic fungi from Antarctica.</title>
        <authorList>
            <person name="Coleine C."/>
            <person name="Masonjones S."/>
            <person name="Stajich J.E."/>
        </authorList>
    </citation>
    <scope>NUCLEOTIDE SEQUENCE [LARGE SCALE GENOMIC DNA]</scope>
    <source>
        <strain evidence="2 3">CCFEE 5311</strain>
    </source>
</reference>
<feature type="compositionally biased region" description="Low complexity" evidence="1">
    <location>
        <begin position="495"/>
        <end position="506"/>
    </location>
</feature>
<feature type="compositionally biased region" description="Low complexity" evidence="1">
    <location>
        <begin position="183"/>
        <end position="193"/>
    </location>
</feature>
<feature type="compositionally biased region" description="Pro residues" evidence="1">
    <location>
        <begin position="276"/>
        <end position="288"/>
    </location>
</feature>
<name>A0A4U0VHG5_9PEZI</name>
<feature type="compositionally biased region" description="Polar residues" evidence="1">
    <location>
        <begin position="461"/>
        <end position="479"/>
    </location>
</feature>
<feature type="compositionally biased region" description="Polar residues" evidence="1">
    <location>
        <begin position="356"/>
        <end position="366"/>
    </location>
</feature>
<dbReference type="SMART" id="SM00671">
    <property type="entry name" value="SEL1"/>
    <property type="match status" value="3"/>
</dbReference>
<dbReference type="PANTHER" id="PTHR43628:SF11">
    <property type="entry name" value="PROTEIN DSF2"/>
    <property type="match status" value="1"/>
</dbReference>
<accession>A0A4U0VHG5</accession>
<protein>
    <recommendedName>
        <fullName evidence="4">HCP-like protein</fullName>
    </recommendedName>
</protein>
<feature type="region of interest" description="Disordered" evidence="1">
    <location>
        <begin position="450"/>
        <end position="533"/>
    </location>
</feature>
<feature type="compositionally biased region" description="Polar residues" evidence="1">
    <location>
        <begin position="319"/>
        <end position="330"/>
    </location>
</feature>
<dbReference type="SUPFAM" id="SSF81901">
    <property type="entry name" value="HCP-like"/>
    <property type="match status" value="1"/>
</dbReference>
<dbReference type="AlphaFoldDB" id="A0A4U0VHG5"/>
<dbReference type="InterPro" id="IPR052945">
    <property type="entry name" value="Mitotic_Regulator"/>
</dbReference>
<evidence type="ECO:0000313" key="2">
    <source>
        <dbReference type="EMBL" id="TKA48202.1"/>
    </source>
</evidence>
<gene>
    <name evidence="2" type="ORF">B0A54_01695</name>
</gene>
<feature type="region of interest" description="Disordered" evidence="1">
    <location>
        <begin position="1"/>
        <end position="30"/>
    </location>
</feature>
<evidence type="ECO:0000313" key="3">
    <source>
        <dbReference type="Proteomes" id="UP000310066"/>
    </source>
</evidence>
<feature type="compositionally biased region" description="Low complexity" evidence="1">
    <location>
        <begin position="259"/>
        <end position="275"/>
    </location>
</feature>
<sequence>MGPRPVHLGLDRDGNDHVPPRPDWHLDLPSPRIGEVPPALSPLDAFAMQSRLLAKRFEQEQQNGRRISRLPPVMVQQGLLSRPDYFRKISGGSETTMDTPLDVRQDTSPTSPKGLAVTGGPDNERPVSHYPRLGHASRPSRTDLQPTSYYHAEERPVRDYFGVSAPRASSPEPVDPRLNVEAPSPLLPSLTSSMDSVQSSQPRTFTDGSTHSQRSLRSERGLYPPKSPSNPRSQRSLQSIRSVPPDSGDEEGNAYSGANATSSSRNFSGSSNMSPPNSPFRSYPPPQRRSPSMASEFSSTGAFAPSQKLPGQRAFNFSRPLSSSGQSTHSVDTRPSFDSRNSPRTSAELPHRRPSVASNNTHQSRYSADAYRPGSHDDVPTPYTTEHIESPVAGQVASGDYFQGGDANGVPSYIYAKYALPRGRAVDRNSIGLAESWGLHQFSWDENQMRTAGASSAPHRQVSSISSALPMSQRPSSPAGSERISGTRLSRRDLSISSIAMRSRSANPGAQTDTTAWHRASPSAQTESTDRTITATPLHERSASDNLSPEQHLEVGIQAHSAGEVDKSTYHLRLAAYSGLPTGMLLYALACRYGWGVPANQEEGVKWLRRAIDMAGLEVVDVEATLSKASHSANPDPVADAAERRNRKAQFALAIYELGITYMNGWGCPKDKPLAVRCYEVAGSWGDADALAEAGFCYTQGVGCRKDLKKGAMLYRKAAVLGMSMAGNHWIYKAKYLDDNPISRTPEIDLRHINSPADLDSKPRSRARSIWSRKRDKA</sequence>
<feature type="compositionally biased region" description="Basic and acidic residues" evidence="1">
    <location>
        <begin position="9"/>
        <end position="26"/>
    </location>
</feature>
<dbReference type="Gene3D" id="1.25.40.10">
    <property type="entry name" value="Tetratricopeptide repeat domain"/>
    <property type="match status" value="1"/>
</dbReference>
<dbReference type="GO" id="GO:0032153">
    <property type="term" value="C:cell division site"/>
    <property type="evidence" value="ECO:0007669"/>
    <property type="project" value="TreeGrafter"/>
</dbReference>
<evidence type="ECO:0000256" key="1">
    <source>
        <dbReference type="SAM" id="MobiDB-lite"/>
    </source>
</evidence>
<feature type="compositionally biased region" description="Polar residues" evidence="1">
    <location>
        <begin position="522"/>
        <end position="533"/>
    </location>
</feature>
<dbReference type="Proteomes" id="UP000310066">
    <property type="component" value="Unassembled WGS sequence"/>
</dbReference>
<comment type="caution">
    <text evidence="2">The sequence shown here is derived from an EMBL/GenBank/DDBJ whole genome shotgun (WGS) entry which is preliminary data.</text>
</comment>
<dbReference type="GO" id="GO:0010972">
    <property type="term" value="P:negative regulation of G2/M transition of mitotic cell cycle"/>
    <property type="evidence" value="ECO:0007669"/>
    <property type="project" value="TreeGrafter"/>
</dbReference>
<dbReference type="OrthoDB" id="2384430at2759"/>
<dbReference type="Pfam" id="PF08238">
    <property type="entry name" value="Sel1"/>
    <property type="match status" value="3"/>
</dbReference>
<feature type="compositionally biased region" description="Polar residues" evidence="1">
    <location>
        <begin position="229"/>
        <end position="241"/>
    </location>
</feature>
<feature type="region of interest" description="Disordered" evidence="1">
    <location>
        <begin position="163"/>
        <end position="375"/>
    </location>
</feature>
<feature type="region of interest" description="Disordered" evidence="1">
    <location>
        <begin position="754"/>
        <end position="778"/>
    </location>
</feature>
<feature type="region of interest" description="Disordered" evidence="1">
    <location>
        <begin position="86"/>
        <end position="147"/>
    </location>
</feature>
<dbReference type="PANTHER" id="PTHR43628">
    <property type="entry name" value="ACTIVATOR OF C KINASE PROTEIN 1-RELATED"/>
    <property type="match status" value="1"/>
</dbReference>
<dbReference type="InterPro" id="IPR011990">
    <property type="entry name" value="TPR-like_helical_dom_sf"/>
</dbReference>
<dbReference type="InterPro" id="IPR006597">
    <property type="entry name" value="Sel1-like"/>
</dbReference>
<dbReference type="STRING" id="329885.A0A4U0VHG5"/>
<feature type="compositionally biased region" description="Basic residues" evidence="1">
    <location>
        <begin position="764"/>
        <end position="778"/>
    </location>
</feature>